<gene>
    <name evidence="1" type="ORF">HXK03_07860</name>
</gene>
<dbReference type="InterPro" id="IPR008927">
    <property type="entry name" value="6-PGluconate_DH-like_C_sf"/>
</dbReference>
<sequence length="75" mass="7815">GVDEAGAPIAVDDPAGARLLELAAAQKDGDDRAFVSDIAVFGDLAGEERFVEEFASQLKALRAEGARARMRALVG</sequence>
<dbReference type="EMBL" id="JABZFZ010000483">
    <property type="protein sequence ID" value="MBF0940771.1"/>
    <property type="molecule type" value="Genomic_DNA"/>
</dbReference>
<proteinExistence type="predicted"/>
<accession>A0A929N398</accession>
<evidence type="ECO:0000313" key="2">
    <source>
        <dbReference type="Proteomes" id="UP000718630"/>
    </source>
</evidence>
<dbReference type="InterPro" id="IPR013328">
    <property type="entry name" value="6PGD_dom2"/>
</dbReference>
<dbReference type="Proteomes" id="UP000718630">
    <property type="component" value="Unassembled WGS sequence"/>
</dbReference>
<feature type="non-terminal residue" evidence="1">
    <location>
        <position position="1"/>
    </location>
</feature>
<dbReference type="AlphaFoldDB" id="A0A929N398"/>
<reference evidence="1" key="1">
    <citation type="submission" date="2020-04" db="EMBL/GenBank/DDBJ databases">
        <title>Deep metagenomics examines the oral microbiome during advanced dental caries in children, revealing novel taxa and co-occurrences with host molecules.</title>
        <authorList>
            <person name="Baker J.L."/>
            <person name="Morton J.T."/>
            <person name="Dinis M."/>
            <person name="Alvarez R."/>
            <person name="Tran N.C."/>
            <person name="Knight R."/>
            <person name="Edlund A."/>
        </authorList>
    </citation>
    <scope>NUCLEOTIDE SEQUENCE</scope>
    <source>
        <strain evidence="1">JCVI_32_bin.64</strain>
    </source>
</reference>
<dbReference type="SUPFAM" id="SSF48179">
    <property type="entry name" value="6-phosphogluconate dehydrogenase C-terminal domain-like"/>
    <property type="match status" value="1"/>
</dbReference>
<dbReference type="Gene3D" id="1.10.1040.10">
    <property type="entry name" value="N-(1-d-carboxylethyl)-l-norvaline Dehydrogenase, domain 2"/>
    <property type="match status" value="1"/>
</dbReference>
<name>A0A929N398_9ACTO</name>
<evidence type="ECO:0000313" key="1">
    <source>
        <dbReference type="EMBL" id="MBF0940771.1"/>
    </source>
</evidence>
<comment type="caution">
    <text evidence="1">The sequence shown here is derived from an EMBL/GenBank/DDBJ whole genome shotgun (WGS) entry which is preliminary data.</text>
</comment>
<organism evidence="1 2">
    <name type="scientific">Schaalia georgiae</name>
    <dbReference type="NCBI Taxonomy" id="52768"/>
    <lineage>
        <taxon>Bacteria</taxon>
        <taxon>Bacillati</taxon>
        <taxon>Actinomycetota</taxon>
        <taxon>Actinomycetes</taxon>
        <taxon>Actinomycetales</taxon>
        <taxon>Actinomycetaceae</taxon>
        <taxon>Schaalia</taxon>
    </lineage>
</organism>
<protein>
    <submittedName>
        <fullName evidence="1">Mannitol dehydrogenase family protein</fullName>
    </submittedName>
</protein>